<comment type="similarity">
    <text evidence="1">Belongs to the CdaR family.</text>
</comment>
<dbReference type="PANTHER" id="PTHR33744:SF15">
    <property type="entry name" value="CARBOHYDRATE DIACID REGULATOR"/>
    <property type="match status" value="1"/>
</dbReference>
<dbReference type="PANTHER" id="PTHR33744">
    <property type="entry name" value="CARBOHYDRATE DIACID REGULATOR"/>
    <property type="match status" value="1"/>
</dbReference>
<organism evidence="5 6">
    <name type="scientific">Burkholderia cepacia</name>
    <name type="common">Pseudomonas cepacia</name>
    <dbReference type="NCBI Taxonomy" id="292"/>
    <lineage>
        <taxon>Bacteria</taxon>
        <taxon>Pseudomonadati</taxon>
        <taxon>Pseudomonadota</taxon>
        <taxon>Betaproteobacteria</taxon>
        <taxon>Burkholderiales</taxon>
        <taxon>Burkholderiaceae</taxon>
        <taxon>Burkholderia</taxon>
        <taxon>Burkholderia cepacia complex</taxon>
    </lineage>
</organism>
<dbReference type="Gene3D" id="1.10.10.2840">
    <property type="entry name" value="PucR C-terminal helix-turn-helix domain"/>
    <property type="match status" value="1"/>
</dbReference>
<evidence type="ECO:0000259" key="3">
    <source>
        <dbReference type="Pfam" id="PF13556"/>
    </source>
</evidence>
<evidence type="ECO:0000313" key="6">
    <source>
        <dbReference type="Proteomes" id="UP000036338"/>
    </source>
</evidence>
<name>A0A0J5X999_BURCE</name>
<dbReference type="PATRIC" id="fig|292.27.peg.95"/>
<dbReference type="AlphaFoldDB" id="A0A0J5X999"/>
<evidence type="ECO:0000256" key="1">
    <source>
        <dbReference type="ARBA" id="ARBA00006754"/>
    </source>
</evidence>
<dbReference type="Pfam" id="PF17853">
    <property type="entry name" value="GGDEF_2"/>
    <property type="match status" value="1"/>
</dbReference>
<accession>A0A0J5X999</accession>
<dbReference type="InterPro" id="IPR041522">
    <property type="entry name" value="CdaR_GGDEF"/>
</dbReference>
<evidence type="ECO:0000259" key="2">
    <source>
        <dbReference type="Pfam" id="PF05651"/>
    </source>
</evidence>
<dbReference type="InterPro" id="IPR008599">
    <property type="entry name" value="Diacid_rec"/>
</dbReference>
<dbReference type="Pfam" id="PF05651">
    <property type="entry name" value="Diacid_rec"/>
    <property type="match status" value="1"/>
</dbReference>
<dbReference type="RefSeq" id="WP_048242498.1">
    <property type="nucleotide sequence ID" value="NZ_LDWR01000001.1"/>
</dbReference>
<dbReference type="InterPro" id="IPR025736">
    <property type="entry name" value="PucR_C-HTH_dom"/>
</dbReference>
<feature type="domain" description="PucR C-terminal helix-turn-helix" evidence="3">
    <location>
        <begin position="323"/>
        <end position="381"/>
    </location>
</feature>
<dbReference type="InterPro" id="IPR051448">
    <property type="entry name" value="CdaR-like_regulators"/>
</dbReference>
<proteinExistence type="inferred from homology"/>
<feature type="domain" description="CdaR GGDEF-like" evidence="4">
    <location>
        <begin position="143"/>
        <end position="272"/>
    </location>
</feature>
<dbReference type="Pfam" id="PF13556">
    <property type="entry name" value="HTH_30"/>
    <property type="match status" value="1"/>
</dbReference>
<feature type="domain" description="Putative sugar diacid recognition" evidence="2">
    <location>
        <begin position="3"/>
        <end position="136"/>
    </location>
</feature>
<gene>
    <name evidence="5" type="ORF">VL15_00465</name>
</gene>
<evidence type="ECO:0000313" key="5">
    <source>
        <dbReference type="EMBL" id="KML63774.1"/>
    </source>
</evidence>
<reference evidence="5 6" key="1">
    <citation type="submission" date="2015-05" db="EMBL/GenBank/DDBJ databases">
        <title>Draft genome of Burkholderia cepacia LK29.</title>
        <authorList>
            <person name="Chan X.Y."/>
        </authorList>
    </citation>
    <scope>NUCLEOTIDE SEQUENCE [LARGE SCALE GENOMIC DNA]</scope>
    <source>
        <strain evidence="5 6">LK29</strain>
    </source>
</reference>
<dbReference type="EMBL" id="LDWR01000001">
    <property type="protein sequence ID" value="KML63774.1"/>
    <property type="molecule type" value="Genomic_DNA"/>
</dbReference>
<evidence type="ECO:0000259" key="4">
    <source>
        <dbReference type="Pfam" id="PF17853"/>
    </source>
</evidence>
<dbReference type="InterPro" id="IPR042070">
    <property type="entry name" value="PucR_C-HTH_sf"/>
</dbReference>
<sequence length="384" mass="42397">MMIDSRLATAIVERTLDVIPFDVNVMDAHGSILASSDAKRVGELHAGAQLALAGARTVEIDADMAQRLPGVRPGVNLPLSVRGQLCGVIGVTGDPAEVRRFGELLRITAEMLLEREQLTHELRQNARHREAFVLQLIERRGAAAELDAWAQRLGIDCGLPRVAIVCRLTHVDANPETGVAQIERMQSQLADERPHQLTAKTSFRELVIFDPIDLRAVELDAVADAARKTLDTLETILSQKATQPFKLALGIAMDGIAGFERSYQCALTTLRVGVERMPQRTTFSYYEFSLPVLLSGMSQSWQAQQLQLPLKRLLALGRRSGPLLDTLRAWYASDGHLGATAALLGIHRNTLDYRLQQVGDATRLDLSVMDDRLLLYIALQISER</sequence>
<dbReference type="Proteomes" id="UP000036338">
    <property type="component" value="Unassembled WGS sequence"/>
</dbReference>
<protein>
    <submittedName>
        <fullName evidence="5">Transcriptional regulator</fullName>
    </submittedName>
</protein>
<comment type="caution">
    <text evidence="5">The sequence shown here is derived from an EMBL/GenBank/DDBJ whole genome shotgun (WGS) entry which is preliminary data.</text>
</comment>